<evidence type="ECO:0000313" key="3">
    <source>
        <dbReference type="Proteomes" id="UP000631114"/>
    </source>
</evidence>
<evidence type="ECO:0000256" key="1">
    <source>
        <dbReference type="SAM" id="MobiDB-lite"/>
    </source>
</evidence>
<accession>A0A835HRA0</accession>
<proteinExistence type="predicted"/>
<keyword evidence="3" id="KW-1185">Reference proteome</keyword>
<name>A0A835HRA0_9MAGN</name>
<protein>
    <submittedName>
        <fullName evidence="2">Uncharacterized protein</fullName>
    </submittedName>
</protein>
<organism evidence="2 3">
    <name type="scientific">Coptis chinensis</name>
    <dbReference type="NCBI Taxonomy" id="261450"/>
    <lineage>
        <taxon>Eukaryota</taxon>
        <taxon>Viridiplantae</taxon>
        <taxon>Streptophyta</taxon>
        <taxon>Embryophyta</taxon>
        <taxon>Tracheophyta</taxon>
        <taxon>Spermatophyta</taxon>
        <taxon>Magnoliopsida</taxon>
        <taxon>Ranunculales</taxon>
        <taxon>Ranunculaceae</taxon>
        <taxon>Coptidoideae</taxon>
        <taxon>Coptis</taxon>
    </lineage>
</organism>
<evidence type="ECO:0000313" key="2">
    <source>
        <dbReference type="EMBL" id="KAF9601678.1"/>
    </source>
</evidence>
<comment type="caution">
    <text evidence="2">The sequence shown here is derived from an EMBL/GenBank/DDBJ whole genome shotgun (WGS) entry which is preliminary data.</text>
</comment>
<dbReference type="PANTHER" id="PTHR31798">
    <property type="entry name" value="HYDROXYPROLINE-RICH GLYCOPROTEIN-LIKE"/>
    <property type="match status" value="1"/>
</dbReference>
<dbReference type="EMBL" id="JADFTS010000006">
    <property type="protein sequence ID" value="KAF9601678.1"/>
    <property type="molecule type" value="Genomic_DNA"/>
</dbReference>
<dbReference type="PANTHER" id="PTHR31798:SF3">
    <property type="entry name" value="OS01G0103800 PROTEIN"/>
    <property type="match status" value="1"/>
</dbReference>
<sequence length="153" mass="15574">MMMSMAGNGGMNGSNNNGNGNGRNGGAASISAAATAIDHARFPRRRERRRRWGGCWGGLSCFGSQKVGSVLYPRSRIPEGNASGNRANGAQPVGMPNQATNINLSLLAPPSSPASFTNSALPSTAQSPSCFLSMSANSPGGPSNVYLAGALCT</sequence>
<dbReference type="Proteomes" id="UP000631114">
    <property type="component" value="Unassembled WGS sequence"/>
</dbReference>
<feature type="region of interest" description="Disordered" evidence="1">
    <location>
        <begin position="1"/>
        <end position="27"/>
    </location>
</feature>
<reference evidence="2 3" key="1">
    <citation type="submission" date="2020-10" db="EMBL/GenBank/DDBJ databases">
        <title>The Coptis chinensis genome and diversification of protoberbering-type alkaloids.</title>
        <authorList>
            <person name="Wang B."/>
            <person name="Shu S."/>
            <person name="Song C."/>
            <person name="Liu Y."/>
        </authorList>
    </citation>
    <scope>NUCLEOTIDE SEQUENCE [LARGE SCALE GENOMIC DNA]</scope>
    <source>
        <strain evidence="2">HL-2020</strain>
        <tissue evidence="2">Leaf</tissue>
    </source>
</reference>
<dbReference type="OrthoDB" id="1927968at2759"/>
<gene>
    <name evidence="2" type="ORF">IFM89_021730</name>
</gene>
<dbReference type="AlphaFoldDB" id="A0A835HRA0"/>
<dbReference type="InterPro" id="IPR040420">
    <property type="entry name" value="At1g76660-like"/>
</dbReference>